<comment type="function">
    <text evidence="2">Functions in two distinct reactions of the de novo folate biosynthetic pathway. Catalyzes the addition of a glutamate residue to dihydropteroate (7,8-dihydropteroate or H2Pte) to form dihydrofolate (7,8-dihydrofolate monoglutamate or H2Pte-Glu). Also catalyzes successive additions of L-glutamate to tetrahydrofolate or 10-formyltetrahydrofolate or 5,10-methylenetetrahydrofolate, leading to folylpolyglutamate derivatives.</text>
</comment>
<dbReference type="InterPro" id="IPR036615">
    <property type="entry name" value="Mur_ligase_C_dom_sf"/>
</dbReference>
<comment type="cofactor">
    <cofactor evidence="1">
        <name>Mg(2+)</name>
        <dbReference type="ChEBI" id="CHEBI:18420"/>
    </cofactor>
</comment>
<evidence type="ECO:0000256" key="16">
    <source>
        <dbReference type="ARBA" id="ARBA00030048"/>
    </source>
</evidence>
<evidence type="ECO:0000256" key="6">
    <source>
        <dbReference type="ARBA" id="ARBA00011245"/>
    </source>
</evidence>
<evidence type="ECO:0000256" key="18">
    <source>
        <dbReference type="ARBA" id="ARBA00032510"/>
    </source>
</evidence>
<dbReference type="KEGG" id="acom:CEW83_00455"/>
<evidence type="ECO:0000256" key="1">
    <source>
        <dbReference type="ARBA" id="ARBA00001946"/>
    </source>
</evidence>
<keyword evidence="10 23" id="KW-0436">Ligase</keyword>
<evidence type="ECO:0000256" key="22">
    <source>
        <dbReference type="ARBA" id="ARBA00049161"/>
    </source>
</evidence>
<keyword evidence="12 23" id="KW-0547">Nucleotide-binding</keyword>
<keyword evidence="27" id="KW-1185">Reference proteome</keyword>
<keyword evidence="14" id="KW-0460">Magnesium</keyword>
<evidence type="ECO:0000256" key="2">
    <source>
        <dbReference type="ARBA" id="ARBA00002714"/>
    </source>
</evidence>
<evidence type="ECO:0000259" key="25">
    <source>
        <dbReference type="Pfam" id="PF08245"/>
    </source>
</evidence>
<evidence type="ECO:0000256" key="10">
    <source>
        <dbReference type="ARBA" id="ARBA00022598"/>
    </source>
</evidence>
<dbReference type="Proteomes" id="UP000244930">
    <property type="component" value="Chromosome"/>
</dbReference>
<dbReference type="RefSeq" id="WP_108947584.1">
    <property type="nucleotide sequence ID" value="NZ_CP022187.1"/>
</dbReference>
<evidence type="ECO:0000256" key="15">
    <source>
        <dbReference type="ARBA" id="ARBA00022909"/>
    </source>
</evidence>
<evidence type="ECO:0000256" key="19">
    <source>
        <dbReference type="ARBA" id="ARBA00047493"/>
    </source>
</evidence>
<dbReference type="EMBL" id="CP022187">
    <property type="protein sequence ID" value="AWI73876.1"/>
    <property type="molecule type" value="Genomic_DNA"/>
</dbReference>
<evidence type="ECO:0000313" key="26">
    <source>
        <dbReference type="EMBL" id="AWI73876.1"/>
    </source>
</evidence>
<feature type="domain" description="Mur ligase C-terminal" evidence="24">
    <location>
        <begin position="304"/>
        <end position="426"/>
    </location>
</feature>
<comment type="catalytic activity">
    <reaction evidence="22">
        <text>7,8-dihydropteroate + L-glutamate + ATP = 7,8-dihydrofolate + ADP + phosphate + H(+)</text>
        <dbReference type="Rhea" id="RHEA:23584"/>
        <dbReference type="ChEBI" id="CHEBI:15378"/>
        <dbReference type="ChEBI" id="CHEBI:17839"/>
        <dbReference type="ChEBI" id="CHEBI:29985"/>
        <dbReference type="ChEBI" id="CHEBI:30616"/>
        <dbReference type="ChEBI" id="CHEBI:43474"/>
        <dbReference type="ChEBI" id="CHEBI:57451"/>
        <dbReference type="ChEBI" id="CHEBI:456216"/>
        <dbReference type="EC" id="6.3.2.12"/>
    </reaction>
</comment>
<evidence type="ECO:0000256" key="3">
    <source>
        <dbReference type="ARBA" id="ARBA00004799"/>
    </source>
</evidence>
<dbReference type="SUPFAM" id="SSF53244">
    <property type="entry name" value="MurD-like peptide ligases, peptide-binding domain"/>
    <property type="match status" value="1"/>
</dbReference>
<dbReference type="Pfam" id="PF02875">
    <property type="entry name" value="Mur_ligase_C"/>
    <property type="match status" value="1"/>
</dbReference>
<dbReference type="PROSITE" id="PS01011">
    <property type="entry name" value="FOLYLPOLYGLU_SYNT_1"/>
    <property type="match status" value="1"/>
</dbReference>
<dbReference type="Gene3D" id="3.90.190.20">
    <property type="entry name" value="Mur ligase, C-terminal domain"/>
    <property type="match status" value="1"/>
</dbReference>
<dbReference type="NCBIfam" id="TIGR01499">
    <property type="entry name" value="folC"/>
    <property type="match status" value="1"/>
</dbReference>
<dbReference type="GO" id="GO:0008841">
    <property type="term" value="F:dihydrofolate synthase activity"/>
    <property type="evidence" value="ECO:0007669"/>
    <property type="project" value="UniProtKB-EC"/>
</dbReference>
<evidence type="ECO:0000256" key="9">
    <source>
        <dbReference type="ARBA" id="ARBA00019357"/>
    </source>
</evidence>
<proteinExistence type="inferred from homology"/>
<gene>
    <name evidence="26" type="ORF">CEW83_00455</name>
</gene>
<evidence type="ECO:0000256" key="8">
    <source>
        <dbReference type="ARBA" id="ARBA00013025"/>
    </source>
</evidence>
<evidence type="ECO:0000256" key="5">
    <source>
        <dbReference type="ARBA" id="ARBA00008276"/>
    </source>
</evidence>
<dbReference type="InterPro" id="IPR004101">
    <property type="entry name" value="Mur_ligase_C"/>
</dbReference>
<evidence type="ECO:0000313" key="27">
    <source>
        <dbReference type="Proteomes" id="UP000244930"/>
    </source>
</evidence>
<dbReference type="GO" id="GO:0046656">
    <property type="term" value="P:folic acid biosynthetic process"/>
    <property type="evidence" value="ECO:0007669"/>
    <property type="project" value="UniProtKB-KW"/>
</dbReference>
<comment type="catalytic activity">
    <reaction evidence="19">
        <text>(6S)-5,6,7,8-tetrahydrofolyl-(gamma-L-Glu)(n) + L-glutamate + ATP = (6S)-5,6,7,8-tetrahydrofolyl-(gamma-L-Glu)(n+1) + ADP + phosphate + H(+)</text>
        <dbReference type="Rhea" id="RHEA:10580"/>
        <dbReference type="Rhea" id="RHEA-COMP:14738"/>
        <dbReference type="Rhea" id="RHEA-COMP:14740"/>
        <dbReference type="ChEBI" id="CHEBI:15378"/>
        <dbReference type="ChEBI" id="CHEBI:29985"/>
        <dbReference type="ChEBI" id="CHEBI:30616"/>
        <dbReference type="ChEBI" id="CHEBI:43474"/>
        <dbReference type="ChEBI" id="CHEBI:141005"/>
        <dbReference type="ChEBI" id="CHEBI:456216"/>
        <dbReference type="EC" id="6.3.2.17"/>
    </reaction>
</comment>
<dbReference type="NCBIfam" id="NF008101">
    <property type="entry name" value="PRK10846.1"/>
    <property type="match status" value="1"/>
</dbReference>
<dbReference type="AlphaFoldDB" id="A0A2U8GLQ5"/>
<dbReference type="InterPro" id="IPR013221">
    <property type="entry name" value="Mur_ligase_cen"/>
</dbReference>
<comment type="pathway">
    <text evidence="4">Cofactor biosynthesis; tetrahydrofolylpolyglutamate biosynthesis.</text>
</comment>
<evidence type="ECO:0000256" key="17">
    <source>
        <dbReference type="ARBA" id="ARBA00030592"/>
    </source>
</evidence>
<evidence type="ECO:0000256" key="14">
    <source>
        <dbReference type="ARBA" id="ARBA00022842"/>
    </source>
</evidence>
<name>A0A2U8GLQ5_9RHOO</name>
<reference evidence="26 27" key="1">
    <citation type="submission" date="2017-06" db="EMBL/GenBank/DDBJ databases">
        <title>Azoarcus.</title>
        <authorList>
            <person name="Woo J.-H."/>
            <person name="Kim H.-S."/>
        </authorList>
    </citation>
    <scope>NUCLEOTIDE SEQUENCE [LARGE SCALE GENOMIC DNA]</scope>
    <source>
        <strain evidence="26 27">TSPY31</strain>
    </source>
</reference>
<comment type="catalytic activity">
    <reaction evidence="21">
        <text>(6R)-5,10-methylenetetrahydrofolyl-(gamma-L-Glu)(n) + L-glutamate + ATP = (6R)-5,10-methylenetetrahydrofolyl-(gamma-L-Glu)(n+1) + ADP + phosphate + H(+)</text>
        <dbReference type="Rhea" id="RHEA:51912"/>
        <dbReference type="Rhea" id="RHEA-COMP:13257"/>
        <dbReference type="Rhea" id="RHEA-COMP:13258"/>
        <dbReference type="ChEBI" id="CHEBI:15378"/>
        <dbReference type="ChEBI" id="CHEBI:29985"/>
        <dbReference type="ChEBI" id="CHEBI:30616"/>
        <dbReference type="ChEBI" id="CHEBI:43474"/>
        <dbReference type="ChEBI" id="CHEBI:136572"/>
        <dbReference type="ChEBI" id="CHEBI:456216"/>
        <dbReference type="EC" id="6.3.2.17"/>
    </reaction>
</comment>
<evidence type="ECO:0000256" key="12">
    <source>
        <dbReference type="ARBA" id="ARBA00022741"/>
    </source>
</evidence>
<dbReference type="EC" id="6.3.2.17" evidence="8"/>
<sequence length="441" mass="47330">MPDLQEVSGVTPDTVDKWLALLESRHTQTIQLGLERVGAVWAALGPDPEGLVVITVGGTNGKGSTCAMLESILLAEGYRVGCYTSPHLLRYNERVRIDGKDVEDAALVAAFDAVEHARGDTPLTYFEHGTLAAWEVFRTQGLDVVILEVGLGGRLDAVNVFDSDCAIVTGVAMDHMDYLGDTREAIGFEKAGIFRAGRPAVFGDPQPPQSLVDHAAAIGTQLWISGRDFGFGGDRQQWGYWRYAAPQASGALTKRGGLAYPSLRGANQLLNAAAVMTALDTLRDRIPVSMQAVREGLMLVEVPGRFQVLAGRPTVVLDVAHNPQAAGVLSENLAGMSFHPETAAVLGMFGDKDVEGVVARLRDRVDRWFLADLPGPRGLSADELAVRVRAAEAKGDIQCFKTPAEAFSAARKSVEEGDRIVVFGSFLTVADVLATIRAERH</sequence>
<comment type="subunit">
    <text evidence="6">Monomer.</text>
</comment>
<evidence type="ECO:0000256" key="20">
    <source>
        <dbReference type="ARBA" id="ARBA00047808"/>
    </source>
</evidence>
<dbReference type="Pfam" id="PF08245">
    <property type="entry name" value="Mur_ligase_M"/>
    <property type="match status" value="1"/>
</dbReference>
<comment type="pathway">
    <text evidence="3">Cofactor biosynthesis; tetrahydrofolate biosynthesis; 7,8-dihydrofolate from 2-amino-4-hydroxy-6-hydroxymethyl-7,8-dihydropteridine diphosphate and 4-aminobenzoate: step 2/2.</text>
</comment>
<evidence type="ECO:0000256" key="23">
    <source>
        <dbReference type="PIRNR" id="PIRNR001563"/>
    </source>
</evidence>
<keyword evidence="11" id="KW-0479">Metal-binding</keyword>
<comment type="catalytic activity">
    <reaction evidence="20">
        <text>10-formyltetrahydrofolyl-(gamma-L-Glu)(n) + L-glutamate + ATP = 10-formyltetrahydrofolyl-(gamma-L-Glu)(n+1) + ADP + phosphate + H(+)</text>
        <dbReference type="Rhea" id="RHEA:51904"/>
        <dbReference type="Rhea" id="RHEA-COMP:13088"/>
        <dbReference type="Rhea" id="RHEA-COMP:14300"/>
        <dbReference type="ChEBI" id="CHEBI:15378"/>
        <dbReference type="ChEBI" id="CHEBI:29985"/>
        <dbReference type="ChEBI" id="CHEBI:30616"/>
        <dbReference type="ChEBI" id="CHEBI:43474"/>
        <dbReference type="ChEBI" id="CHEBI:134413"/>
        <dbReference type="ChEBI" id="CHEBI:456216"/>
        <dbReference type="EC" id="6.3.2.17"/>
    </reaction>
</comment>
<evidence type="ECO:0000256" key="13">
    <source>
        <dbReference type="ARBA" id="ARBA00022840"/>
    </source>
</evidence>
<organism evidence="26 27">
    <name type="scientific">Parazoarcus communis</name>
    <dbReference type="NCBI Taxonomy" id="41977"/>
    <lineage>
        <taxon>Bacteria</taxon>
        <taxon>Pseudomonadati</taxon>
        <taxon>Pseudomonadota</taxon>
        <taxon>Betaproteobacteria</taxon>
        <taxon>Rhodocyclales</taxon>
        <taxon>Zoogloeaceae</taxon>
        <taxon>Parazoarcus</taxon>
    </lineage>
</organism>
<evidence type="ECO:0000256" key="4">
    <source>
        <dbReference type="ARBA" id="ARBA00005150"/>
    </source>
</evidence>
<keyword evidence="13 23" id="KW-0067">ATP-binding</keyword>
<dbReference type="InterPro" id="IPR036565">
    <property type="entry name" value="Mur-like_cat_sf"/>
</dbReference>
<dbReference type="InterPro" id="IPR018109">
    <property type="entry name" value="Folylpolyglutamate_synth_CS"/>
</dbReference>
<evidence type="ECO:0000259" key="24">
    <source>
        <dbReference type="Pfam" id="PF02875"/>
    </source>
</evidence>
<protein>
    <recommendedName>
        <fullName evidence="9">Dihydrofolate synthase/folylpolyglutamate synthase</fullName>
        <ecNumber evidence="7">6.3.2.12</ecNumber>
        <ecNumber evidence="8">6.3.2.17</ecNumber>
    </recommendedName>
    <alternativeName>
        <fullName evidence="18">Folylpoly-gamma-glutamate synthetase-dihydrofolate synthetase</fullName>
    </alternativeName>
    <alternativeName>
        <fullName evidence="16">Folylpolyglutamate synthetase</fullName>
    </alternativeName>
    <alternativeName>
        <fullName evidence="17">Tetrahydrofolylpolyglutamate synthase</fullName>
    </alternativeName>
</protein>
<comment type="similarity">
    <text evidence="5 23">Belongs to the folylpolyglutamate synthase family.</text>
</comment>
<dbReference type="PANTHER" id="PTHR11136">
    <property type="entry name" value="FOLYLPOLYGLUTAMATE SYNTHASE-RELATED"/>
    <property type="match status" value="1"/>
</dbReference>
<feature type="domain" description="Mur ligase central" evidence="25">
    <location>
        <begin position="56"/>
        <end position="196"/>
    </location>
</feature>
<dbReference type="UniPathway" id="UPA00077">
    <property type="reaction ID" value="UER00157"/>
</dbReference>
<keyword evidence="15" id="KW-0289">Folate biosynthesis</keyword>
<evidence type="ECO:0000256" key="7">
    <source>
        <dbReference type="ARBA" id="ARBA00013023"/>
    </source>
</evidence>
<dbReference type="PIRSF" id="PIRSF001563">
    <property type="entry name" value="Folylpolyglu_synth"/>
    <property type="match status" value="1"/>
</dbReference>
<evidence type="ECO:0000256" key="21">
    <source>
        <dbReference type="ARBA" id="ARBA00049035"/>
    </source>
</evidence>
<dbReference type="GO" id="GO:0046872">
    <property type="term" value="F:metal ion binding"/>
    <property type="evidence" value="ECO:0007669"/>
    <property type="project" value="UniProtKB-KW"/>
</dbReference>
<accession>A0A2U8GLQ5</accession>
<evidence type="ECO:0000256" key="11">
    <source>
        <dbReference type="ARBA" id="ARBA00022723"/>
    </source>
</evidence>
<dbReference type="SUPFAM" id="SSF53623">
    <property type="entry name" value="MurD-like peptide ligases, catalytic domain"/>
    <property type="match status" value="1"/>
</dbReference>
<dbReference type="GO" id="GO:0005524">
    <property type="term" value="F:ATP binding"/>
    <property type="evidence" value="ECO:0007669"/>
    <property type="project" value="UniProtKB-KW"/>
</dbReference>
<dbReference type="GO" id="GO:0046654">
    <property type="term" value="P:tetrahydrofolate biosynthetic process"/>
    <property type="evidence" value="ECO:0007669"/>
    <property type="project" value="UniProtKB-UniPathway"/>
</dbReference>
<dbReference type="GO" id="GO:0005737">
    <property type="term" value="C:cytoplasm"/>
    <property type="evidence" value="ECO:0007669"/>
    <property type="project" value="TreeGrafter"/>
</dbReference>
<dbReference type="Gene3D" id="3.40.1190.10">
    <property type="entry name" value="Mur-like, catalytic domain"/>
    <property type="match status" value="1"/>
</dbReference>
<dbReference type="PANTHER" id="PTHR11136:SF0">
    <property type="entry name" value="DIHYDROFOLATE SYNTHETASE-RELATED"/>
    <property type="match status" value="1"/>
</dbReference>
<dbReference type="InterPro" id="IPR001645">
    <property type="entry name" value="Folylpolyglutamate_synth"/>
</dbReference>
<dbReference type="GO" id="GO:0004326">
    <property type="term" value="F:tetrahydrofolylpolyglutamate synthase activity"/>
    <property type="evidence" value="ECO:0007669"/>
    <property type="project" value="UniProtKB-EC"/>
</dbReference>
<dbReference type="EC" id="6.3.2.12" evidence="7"/>
<dbReference type="FunFam" id="3.40.1190.10:FF:000004">
    <property type="entry name" value="Dihydrofolate synthase/folylpolyglutamate synthase"/>
    <property type="match status" value="1"/>
</dbReference>